<organism evidence="1 2">
    <name type="scientific">Elaeophora elaphi</name>
    <dbReference type="NCBI Taxonomy" id="1147741"/>
    <lineage>
        <taxon>Eukaryota</taxon>
        <taxon>Metazoa</taxon>
        <taxon>Ecdysozoa</taxon>
        <taxon>Nematoda</taxon>
        <taxon>Chromadorea</taxon>
        <taxon>Rhabditida</taxon>
        <taxon>Spirurina</taxon>
        <taxon>Spiruromorpha</taxon>
        <taxon>Filarioidea</taxon>
        <taxon>Onchocercidae</taxon>
        <taxon>Elaeophora</taxon>
    </lineage>
</organism>
<reference evidence="2" key="1">
    <citation type="submission" date="2017-02" db="UniProtKB">
        <authorList>
            <consortium name="WormBaseParasite"/>
        </authorList>
    </citation>
    <scope>IDENTIFICATION</scope>
</reference>
<dbReference type="PANTHER" id="PTHR10974">
    <property type="entry name" value="FI08016P-RELATED"/>
    <property type="match status" value="1"/>
</dbReference>
<dbReference type="InterPro" id="IPR004245">
    <property type="entry name" value="DUF229"/>
</dbReference>
<dbReference type="Proteomes" id="UP000050640">
    <property type="component" value="Unplaced"/>
</dbReference>
<dbReference type="Pfam" id="PF02995">
    <property type="entry name" value="DUF229"/>
    <property type="match status" value="1"/>
</dbReference>
<sequence>LNWTSVELIWRYDKFKYSGGYKVQITNEFLHLQGGVKRNETVTYDFVDQNYASIMVEDWIGAFSWPNCTGYGEPPTDHYSGALILRSTADISYDDAEIFNSHFYGGECQERYHKLIDYVDKFLDEYNGISKFVIIWLTMIAHDSASGLYRTDKYFADFFRRHISNLENSFVFVMADHGLRFGHIRETPIGEIEDNNPLLMASLHNCVSDKMTPTLPKYLRS</sequence>
<proteinExistence type="predicted"/>
<accession>A0A0R3RNS6</accession>
<dbReference type="WBParaSite" id="EEL_0000313701-mRNA-1">
    <property type="protein sequence ID" value="EEL_0000313701-mRNA-1"/>
    <property type="gene ID" value="EEL_0000313701"/>
</dbReference>
<dbReference type="GO" id="GO:0005615">
    <property type="term" value="C:extracellular space"/>
    <property type="evidence" value="ECO:0007669"/>
    <property type="project" value="TreeGrafter"/>
</dbReference>
<evidence type="ECO:0000313" key="1">
    <source>
        <dbReference type="Proteomes" id="UP000050640"/>
    </source>
</evidence>
<dbReference type="STRING" id="1147741.A0A0R3RNS6"/>
<dbReference type="AlphaFoldDB" id="A0A0R3RNS6"/>
<name>A0A0R3RNS6_9BILA</name>
<evidence type="ECO:0000313" key="2">
    <source>
        <dbReference type="WBParaSite" id="EEL_0000313701-mRNA-1"/>
    </source>
</evidence>
<dbReference type="PANTHER" id="PTHR10974:SF75">
    <property type="entry name" value="SULFATASE DOMAIN-CONTAINING PROTEIN"/>
    <property type="match status" value="1"/>
</dbReference>
<keyword evidence="1" id="KW-1185">Reference proteome</keyword>
<protein>
    <submittedName>
        <fullName evidence="2">Bis(5'-adenosyl)-triphosphatase</fullName>
    </submittedName>
</protein>